<protein>
    <submittedName>
        <fullName evidence="1">Uncharacterized protein</fullName>
    </submittedName>
</protein>
<dbReference type="EMBL" id="GBRH01212838">
    <property type="protein sequence ID" value="JAD85057.1"/>
    <property type="molecule type" value="Transcribed_RNA"/>
</dbReference>
<reference evidence="1" key="2">
    <citation type="journal article" date="2015" name="Data Brief">
        <title>Shoot transcriptome of the giant reed, Arundo donax.</title>
        <authorList>
            <person name="Barrero R.A."/>
            <person name="Guerrero F.D."/>
            <person name="Moolhuijzen P."/>
            <person name="Goolsby J.A."/>
            <person name="Tidwell J."/>
            <person name="Bellgard S.E."/>
            <person name="Bellgard M.I."/>
        </authorList>
    </citation>
    <scope>NUCLEOTIDE SEQUENCE</scope>
    <source>
        <tissue evidence="1">Shoot tissue taken approximately 20 cm above the soil surface</tissue>
    </source>
</reference>
<reference evidence="1" key="1">
    <citation type="submission" date="2014-09" db="EMBL/GenBank/DDBJ databases">
        <authorList>
            <person name="Magalhaes I.L.F."/>
            <person name="Oliveira U."/>
            <person name="Santos F.R."/>
            <person name="Vidigal T.H.D.A."/>
            <person name="Brescovit A.D."/>
            <person name="Santos A.J."/>
        </authorList>
    </citation>
    <scope>NUCLEOTIDE SEQUENCE</scope>
    <source>
        <tissue evidence="1">Shoot tissue taken approximately 20 cm above the soil surface</tissue>
    </source>
</reference>
<sequence>MKMERDQEIYLATVIIKFMQYQIWNPRFFLHTLLRSLFHSSTRIPSLSAFPEVYRFVLLNGLRHSVS</sequence>
<proteinExistence type="predicted"/>
<organism evidence="1">
    <name type="scientific">Arundo donax</name>
    <name type="common">Giant reed</name>
    <name type="synonym">Donax arundinaceus</name>
    <dbReference type="NCBI Taxonomy" id="35708"/>
    <lineage>
        <taxon>Eukaryota</taxon>
        <taxon>Viridiplantae</taxon>
        <taxon>Streptophyta</taxon>
        <taxon>Embryophyta</taxon>
        <taxon>Tracheophyta</taxon>
        <taxon>Spermatophyta</taxon>
        <taxon>Magnoliopsida</taxon>
        <taxon>Liliopsida</taxon>
        <taxon>Poales</taxon>
        <taxon>Poaceae</taxon>
        <taxon>PACMAD clade</taxon>
        <taxon>Arundinoideae</taxon>
        <taxon>Arundineae</taxon>
        <taxon>Arundo</taxon>
    </lineage>
</organism>
<accession>A0A0A9DMS9</accession>
<evidence type="ECO:0000313" key="1">
    <source>
        <dbReference type="EMBL" id="JAD85057.1"/>
    </source>
</evidence>
<name>A0A0A9DMS9_ARUDO</name>
<dbReference type="AlphaFoldDB" id="A0A0A9DMS9"/>